<reference evidence="1" key="2">
    <citation type="submission" date="2024-06" db="EMBL/GenBank/DDBJ databases">
        <authorList>
            <person name="Petrova K.O."/>
            <person name="Toshchakov S.V."/>
            <person name="Boltjanskaja Y.V."/>
            <person name="Kevbrin V."/>
        </authorList>
    </citation>
    <scope>NUCLEOTIDE SEQUENCE</scope>
    <source>
        <strain evidence="1">Z-910T</strain>
    </source>
</reference>
<accession>A0AAU7VMZ4</accession>
<gene>
    <name evidence="1" type="primary">yqeC</name>
    <name evidence="1" type="ORF">PRVXT_000552</name>
</gene>
<protein>
    <submittedName>
        <fullName evidence="1">Selenium cofactor biosynthesis protein YqeC</fullName>
    </submittedName>
</protein>
<dbReference type="Pfam" id="PF19842">
    <property type="entry name" value="YqeC"/>
    <property type="match status" value="1"/>
</dbReference>
<dbReference type="RefSeq" id="WP_350344173.1">
    <property type="nucleotide sequence ID" value="NZ_CP158367.1"/>
</dbReference>
<dbReference type="NCBIfam" id="TIGR03172">
    <property type="entry name" value="selenium cofactor biosynthesis protein YqeC"/>
    <property type="match status" value="1"/>
</dbReference>
<organism evidence="1">
    <name type="scientific">Proteinivorax tanatarense</name>
    <dbReference type="NCBI Taxonomy" id="1260629"/>
    <lineage>
        <taxon>Bacteria</taxon>
        <taxon>Bacillati</taxon>
        <taxon>Bacillota</taxon>
        <taxon>Clostridia</taxon>
        <taxon>Eubacteriales</taxon>
        <taxon>Proteinivoracaceae</taxon>
        <taxon>Proteinivorax</taxon>
    </lineage>
</organism>
<dbReference type="EMBL" id="CP158367">
    <property type="protein sequence ID" value="XBX75429.1"/>
    <property type="molecule type" value="Genomic_DNA"/>
</dbReference>
<sequence>MSDIIKGLDLNKGDFITFVGGGGKTTGVYSLGKVMDDSVLTTTTKMFPPKQKGVIVVEDCLPKDYKYKQYLLVEKIEKDILKGLDKDRLADIYDENKGTFICEGDGARMKPLKLWASHEPAIPANSNVVLSVIGASVLGKKWDRNNVHRDSLLNLDGEVISFATILKIAKEGFFSQGVPSGASLHLVFNQWDKVKGKFSANELLEFAQEIKKIERRLISVAFISFTKEKLYYVF</sequence>
<dbReference type="AlphaFoldDB" id="A0AAU7VMZ4"/>
<reference evidence="1" key="1">
    <citation type="journal article" date="2013" name="Extremophiles">
        <title>Proteinivorax tanatarense gen. nov., sp. nov., an anaerobic, haloalkaliphilic, proteolytic bacterium isolated from a decaying algal bloom, and proposal of Proteinivoraceae fam. nov.</title>
        <authorList>
            <person name="Kevbrin V."/>
            <person name="Boltyanskaya Y."/>
            <person name="Zhilina T."/>
            <person name="Kolganova T."/>
            <person name="Lavrentjeva E."/>
            <person name="Kuznetsov B."/>
        </authorList>
    </citation>
    <scope>NUCLEOTIDE SEQUENCE</scope>
    <source>
        <strain evidence="1">Z-910T</strain>
    </source>
</reference>
<proteinExistence type="predicted"/>
<evidence type="ECO:0000313" key="1">
    <source>
        <dbReference type="EMBL" id="XBX75429.1"/>
    </source>
</evidence>
<name>A0AAU7VMZ4_9FIRM</name>
<dbReference type="InterPro" id="IPR017587">
    <property type="entry name" value="YqeC"/>
</dbReference>